<reference evidence="4" key="1">
    <citation type="submission" date="2021-01" db="EMBL/GenBank/DDBJ databases">
        <title>Whole genome shotgun sequence of Dactylosporangium siamense NBRC 106093.</title>
        <authorList>
            <person name="Komaki H."/>
            <person name="Tamura T."/>
        </authorList>
    </citation>
    <scope>NUCLEOTIDE SEQUENCE</scope>
    <source>
        <strain evidence="4">NBRC 106093</strain>
    </source>
</reference>
<dbReference type="Pfam" id="PF01757">
    <property type="entry name" value="Acyl_transf_3"/>
    <property type="match status" value="1"/>
</dbReference>
<feature type="transmembrane region" description="Helical" evidence="2">
    <location>
        <begin position="89"/>
        <end position="113"/>
    </location>
</feature>
<dbReference type="AlphaFoldDB" id="A0A919PW38"/>
<keyword evidence="5" id="KW-1185">Reference proteome</keyword>
<keyword evidence="4" id="KW-0012">Acyltransferase</keyword>
<evidence type="ECO:0000313" key="5">
    <source>
        <dbReference type="Proteomes" id="UP000660611"/>
    </source>
</evidence>
<protein>
    <submittedName>
        <fullName evidence="4">Acyltransferase</fullName>
    </submittedName>
</protein>
<dbReference type="RefSeq" id="WP_203853164.1">
    <property type="nucleotide sequence ID" value="NZ_BAAAVW010000035.1"/>
</dbReference>
<dbReference type="GO" id="GO:0016020">
    <property type="term" value="C:membrane"/>
    <property type="evidence" value="ECO:0007669"/>
    <property type="project" value="TreeGrafter"/>
</dbReference>
<keyword evidence="2" id="KW-1133">Transmembrane helix</keyword>
<feature type="transmembrane region" description="Helical" evidence="2">
    <location>
        <begin position="194"/>
        <end position="214"/>
    </location>
</feature>
<sequence>MNRDSRLPALTGLRWAAALVVFGQHTLELFYDPDLVAPRPVRAALWALLVNGGAMGVSFFFVLSGFVLTWSDTPGSGAAGFWWRRFTKIYPATLVTTLLALLVVGAGPGQLAAHLTLTQTWFPQASVFGALNPVSWSLSCEAFFYLCFPLLLPALRRLRPGGLWATAGTLACGVLLFGAALTTVPRSQALWLGYMFPPVRIAEFILGIVVALLVRAGAWRGPGLRWSFVLVALGAVAALRAPYPLNQHALTLVPVTLVVAAAARADLAGVPTVWTRPLLRYLGEVSFAFYLVHYLTYLTYERLGLLPHHAHPLVAALVTVSVFSISLLGAMAVYHGVELPALRLLRRRRRALPAAPPDPDTTVETPLPIPVR</sequence>
<evidence type="ECO:0000256" key="2">
    <source>
        <dbReference type="SAM" id="Phobius"/>
    </source>
</evidence>
<keyword evidence="2" id="KW-0812">Transmembrane</keyword>
<feature type="transmembrane region" description="Helical" evidence="2">
    <location>
        <begin position="43"/>
        <end position="68"/>
    </location>
</feature>
<dbReference type="InterPro" id="IPR050879">
    <property type="entry name" value="Acyltransferase_3"/>
</dbReference>
<dbReference type="InterPro" id="IPR002656">
    <property type="entry name" value="Acyl_transf_3_dom"/>
</dbReference>
<dbReference type="GO" id="GO:0016747">
    <property type="term" value="F:acyltransferase activity, transferring groups other than amino-acyl groups"/>
    <property type="evidence" value="ECO:0007669"/>
    <property type="project" value="InterPro"/>
</dbReference>
<dbReference type="PANTHER" id="PTHR23028:SF53">
    <property type="entry name" value="ACYL_TRANSF_3 DOMAIN-CONTAINING PROTEIN"/>
    <property type="match status" value="1"/>
</dbReference>
<dbReference type="Proteomes" id="UP000660611">
    <property type="component" value="Unassembled WGS sequence"/>
</dbReference>
<feature type="transmembrane region" description="Helical" evidence="2">
    <location>
        <begin position="279"/>
        <end position="300"/>
    </location>
</feature>
<comment type="caution">
    <text evidence="4">The sequence shown here is derived from an EMBL/GenBank/DDBJ whole genome shotgun (WGS) entry which is preliminary data.</text>
</comment>
<dbReference type="GO" id="GO:0009103">
    <property type="term" value="P:lipopolysaccharide biosynthetic process"/>
    <property type="evidence" value="ECO:0007669"/>
    <property type="project" value="TreeGrafter"/>
</dbReference>
<feature type="transmembrane region" description="Helical" evidence="2">
    <location>
        <begin position="312"/>
        <end position="337"/>
    </location>
</feature>
<feature type="transmembrane region" description="Helical" evidence="2">
    <location>
        <begin position="133"/>
        <end position="155"/>
    </location>
</feature>
<feature type="transmembrane region" description="Helical" evidence="2">
    <location>
        <begin position="226"/>
        <end position="243"/>
    </location>
</feature>
<feature type="domain" description="Acyltransferase 3" evidence="3">
    <location>
        <begin position="9"/>
        <end position="333"/>
    </location>
</feature>
<evidence type="ECO:0000259" key="3">
    <source>
        <dbReference type="Pfam" id="PF01757"/>
    </source>
</evidence>
<feature type="transmembrane region" description="Helical" evidence="2">
    <location>
        <begin position="162"/>
        <end position="182"/>
    </location>
</feature>
<proteinExistence type="predicted"/>
<evidence type="ECO:0000256" key="1">
    <source>
        <dbReference type="SAM" id="MobiDB-lite"/>
    </source>
</evidence>
<accession>A0A919PW38</accession>
<gene>
    <name evidence="4" type="ORF">Dsi01nite_095970</name>
</gene>
<organism evidence="4 5">
    <name type="scientific">Dactylosporangium siamense</name>
    <dbReference type="NCBI Taxonomy" id="685454"/>
    <lineage>
        <taxon>Bacteria</taxon>
        <taxon>Bacillati</taxon>
        <taxon>Actinomycetota</taxon>
        <taxon>Actinomycetes</taxon>
        <taxon>Micromonosporales</taxon>
        <taxon>Micromonosporaceae</taxon>
        <taxon>Dactylosporangium</taxon>
    </lineage>
</organism>
<feature type="region of interest" description="Disordered" evidence="1">
    <location>
        <begin position="353"/>
        <end position="372"/>
    </location>
</feature>
<feature type="transmembrane region" description="Helical" evidence="2">
    <location>
        <begin position="249"/>
        <end position="267"/>
    </location>
</feature>
<keyword evidence="4" id="KW-0808">Transferase</keyword>
<name>A0A919PW38_9ACTN</name>
<keyword evidence="2" id="KW-0472">Membrane</keyword>
<dbReference type="EMBL" id="BONQ01000156">
    <property type="protein sequence ID" value="GIG51556.1"/>
    <property type="molecule type" value="Genomic_DNA"/>
</dbReference>
<feature type="transmembrane region" description="Helical" evidence="2">
    <location>
        <begin position="12"/>
        <end position="31"/>
    </location>
</feature>
<evidence type="ECO:0000313" key="4">
    <source>
        <dbReference type="EMBL" id="GIG51556.1"/>
    </source>
</evidence>
<dbReference type="PANTHER" id="PTHR23028">
    <property type="entry name" value="ACETYLTRANSFERASE"/>
    <property type="match status" value="1"/>
</dbReference>